<dbReference type="AlphaFoldDB" id="A0A484BQK7"/>
<dbReference type="Proteomes" id="UP000295192">
    <property type="component" value="Unassembled WGS sequence"/>
</dbReference>
<dbReference type="STRING" id="7232.A0A484BQK7"/>
<dbReference type="Pfam" id="PF13087">
    <property type="entry name" value="AAA_12"/>
    <property type="match status" value="1"/>
</dbReference>
<dbReference type="GO" id="GO:0005829">
    <property type="term" value="C:cytosol"/>
    <property type="evidence" value="ECO:0007669"/>
    <property type="project" value="TreeGrafter"/>
</dbReference>
<feature type="chain" id="PRO_5019719193" description="Ig-like domain-containing protein" evidence="1">
    <location>
        <begin position="24"/>
        <end position="495"/>
    </location>
</feature>
<feature type="domain" description="Ig-like" evidence="2">
    <location>
        <begin position="20"/>
        <end position="114"/>
    </location>
</feature>
<dbReference type="InterPro" id="IPR003599">
    <property type="entry name" value="Ig_sub"/>
</dbReference>
<dbReference type="SUPFAM" id="SSF48726">
    <property type="entry name" value="Immunoglobulin"/>
    <property type="match status" value="1"/>
</dbReference>
<name>A0A484BQK7_DRONA</name>
<evidence type="ECO:0000259" key="2">
    <source>
        <dbReference type="PROSITE" id="PS50835"/>
    </source>
</evidence>
<dbReference type="PROSITE" id="PS50835">
    <property type="entry name" value="IG_LIKE"/>
    <property type="match status" value="1"/>
</dbReference>
<protein>
    <recommendedName>
        <fullName evidence="2">Ig-like domain-containing protein</fullName>
    </recommendedName>
</protein>
<dbReference type="PANTHER" id="PTHR10887:SF419">
    <property type="entry name" value="RNA HELICASE MOV10L1"/>
    <property type="match status" value="1"/>
</dbReference>
<dbReference type="SUPFAM" id="SSF52540">
    <property type="entry name" value="P-loop containing nucleoside triphosphate hydrolases"/>
    <property type="match status" value="1"/>
</dbReference>
<dbReference type="Gene3D" id="3.40.50.300">
    <property type="entry name" value="P-loop containing nucleotide triphosphate hydrolases"/>
    <property type="match status" value="2"/>
</dbReference>
<dbReference type="InterPro" id="IPR045055">
    <property type="entry name" value="DNA2/NAM7-like"/>
</dbReference>
<dbReference type="FunFam" id="2.60.40.10:FF:002086">
    <property type="entry name" value="Tyrosine-protein kinase-like otk"/>
    <property type="match status" value="1"/>
</dbReference>
<dbReference type="InterPro" id="IPR036179">
    <property type="entry name" value="Ig-like_dom_sf"/>
</dbReference>
<evidence type="ECO:0000256" key="1">
    <source>
        <dbReference type="SAM" id="SignalP"/>
    </source>
</evidence>
<organism evidence="3 4">
    <name type="scientific">Drosophila navojoa</name>
    <name type="common">Fruit fly</name>
    <dbReference type="NCBI Taxonomy" id="7232"/>
    <lineage>
        <taxon>Eukaryota</taxon>
        <taxon>Metazoa</taxon>
        <taxon>Ecdysozoa</taxon>
        <taxon>Arthropoda</taxon>
        <taxon>Hexapoda</taxon>
        <taxon>Insecta</taxon>
        <taxon>Pterygota</taxon>
        <taxon>Neoptera</taxon>
        <taxon>Endopterygota</taxon>
        <taxon>Diptera</taxon>
        <taxon>Brachycera</taxon>
        <taxon>Muscomorpha</taxon>
        <taxon>Ephydroidea</taxon>
        <taxon>Drosophilidae</taxon>
        <taxon>Drosophila</taxon>
    </lineage>
</organism>
<reference evidence="3 4" key="1">
    <citation type="journal article" date="2019" name="J. Hered.">
        <title>An Improved Genome Assembly for Drosophila navojoa, the Basal Species in the mojavensis Cluster.</title>
        <authorList>
            <person name="Vanderlinde T."/>
            <person name="Dupim E.G."/>
            <person name="Nazario-Yepiz N.O."/>
            <person name="Carvalho A.B."/>
        </authorList>
    </citation>
    <scope>NUCLEOTIDE SEQUENCE [LARGE SCALE GENOMIC DNA]</scope>
    <source>
        <strain evidence="3">Navoj_Jal97</strain>
        <tissue evidence="3">Whole organism</tissue>
    </source>
</reference>
<dbReference type="SMART" id="SM00409">
    <property type="entry name" value="IG"/>
    <property type="match status" value="1"/>
</dbReference>
<dbReference type="Pfam" id="PF13927">
    <property type="entry name" value="Ig_3"/>
    <property type="match status" value="1"/>
</dbReference>
<dbReference type="InterPro" id="IPR013783">
    <property type="entry name" value="Ig-like_fold"/>
</dbReference>
<dbReference type="InterPro" id="IPR047187">
    <property type="entry name" value="SF1_C_Upf1"/>
</dbReference>
<dbReference type="GO" id="GO:0004386">
    <property type="term" value="F:helicase activity"/>
    <property type="evidence" value="ECO:0007669"/>
    <property type="project" value="InterPro"/>
</dbReference>
<evidence type="ECO:0000313" key="3">
    <source>
        <dbReference type="EMBL" id="TDG51099.1"/>
    </source>
</evidence>
<dbReference type="CDD" id="cd18808">
    <property type="entry name" value="SF1_C_Upf1"/>
    <property type="match status" value="1"/>
</dbReference>
<keyword evidence="1" id="KW-0732">Signal</keyword>
<dbReference type="InterPro" id="IPR027417">
    <property type="entry name" value="P-loop_NTPase"/>
</dbReference>
<dbReference type="GO" id="GO:0035194">
    <property type="term" value="P:regulatory ncRNA-mediated post-transcriptional gene silencing"/>
    <property type="evidence" value="ECO:0007669"/>
    <property type="project" value="TreeGrafter"/>
</dbReference>
<accession>A0A484BQK7</accession>
<dbReference type="Pfam" id="PF13086">
    <property type="entry name" value="AAA_11"/>
    <property type="match status" value="1"/>
</dbReference>
<dbReference type="Gene3D" id="2.60.40.10">
    <property type="entry name" value="Immunoglobulins"/>
    <property type="match status" value="1"/>
</dbReference>
<keyword evidence="4" id="KW-1185">Reference proteome</keyword>
<dbReference type="InterPro" id="IPR041679">
    <property type="entry name" value="DNA2/NAM7-like_C"/>
</dbReference>
<dbReference type="InterPro" id="IPR041677">
    <property type="entry name" value="DNA2/NAM7_AAA_11"/>
</dbReference>
<dbReference type="InterPro" id="IPR003598">
    <property type="entry name" value="Ig_sub2"/>
</dbReference>
<gene>
    <name evidence="3" type="ORF">AWZ03_002462</name>
</gene>
<feature type="signal peptide" evidence="1">
    <location>
        <begin position="1"/>
        <end position="23"/>
    </location>
</feature>
<dbReference type="EMBL" id="LSRL02000011">
    <property type="protein sequence ID" value="TDG51099.1"/>
    <property type="molecule type" value="Genomic_DNA"/>
</dbReference>
<proteinExistence type="predicted"/>
<dbReference type="OrthoDB" id="6513042at2759"/>
<comment type="caution">
    <text evidence="3">The sequence shown here is derived from an EMBL/GenBank/DDBJ whole genome shotgun (WGS) entry which is preliminary data.</text>
</comment>
<evidence type="ECO:0000313" key="4">
    <source>
        <dbReference type="Proteomes" id="UP000295192"/>
    </source>
</evidence>
<dbReference type="InterPro" id="IPR007110">
    <property type="entry name" value="Ig-like_dom"/>
</dbReference>
<dbReference type="SMART" id="SM00408">
    <property type="entry name" value="IGc2"/>
    <property type="match status" value="1"/>
</dbReference>
<sequence>MPTDVPFSFFVSLCFSLPTPASASSSRFTQPPQSQAIVENDAADFSCEATGPSGDLHYEWLHNGQQIRYDSRVLQIGSNLRIESVQRDDAGDYVCIAASAASGARQASPPAKLSVISADERFGDILKGCKIVVATLCGVAQMYLLTQYKAFSHIFIDEAAASMEAEALMGIAGVKRSNCHVILSGDPKQLGPVIKNKRAASLGLDKSLMERLLHNKLYKVDDDGSYDTRLQLRLRRNYRSHPEIVGIYNQLYYDNQLIPMAPLQKVNIAANWGLLPNGEFPILFNATYGKTEHKHNSTSSFNLLEAKAIYWCVKRLLTDGLGNDVRVQPDDIGVITPYLAQCKCLKDMLRWDVEVGTVESYQGREKPIIIVSLVSSFMRPYFLSNPRRVNVLLSRAKCLLILIGNPESLGQNEDFQHIIDKCKLRGTFLKNFQKVEQKMRLGSYHHPKRSESLCGKVPKEEVKEADAAVSGVQVLTDVPVALELELYFDNLNINH</sequence>
<dbReference type="GO" id="GO:0043186">
    <property type="term" value="C:P granule"/>
    <property type="evidence" value="ECO:0007669"/>
    <property type="project" value="TreeGrafter"/>
</dbReference>
<dbReference type="PANTHER" id="PTHR10887">
    <property type="entry name" value="DNA2/NAM7 HELICASE FAMILY"/>
    <property type="match status" value="1"/>
</dbReference>